<keyword evidence="2" id="KW-0732">Signal</keyword>
<evidence type="ECO:0000256" key="2">
    <source>
        <dbReference type="SAM" id="SignalP"/>
    </source>
</evidence>
<dbReference type="AlphaFoldDB" id="A0A7Z0GLY5"/>
<feature type="compositionally biased region" description="Acidic residues" evidence="1">
    <location>
        <begin position="34"/>
        <end position="45"/>
    </location>
</feature>
<keyword evidence="4" id="KW-1185">Reference proteome</keyword>
<feature type="signal peptide" evidence="2">
    <location>
        <begin position="1"/>
        <end position="33"/>
    </location>
</feature>
<gene>
    <name evidence="3" type="ORF">HNR09_001766</name>
</gene>
<dbReference type="Proteomes" id="UP000535437">
    <property type="component" value="Unassembled WGS sequence"/>
</dbReference>
<protein>
    <recommendedName>
        <fullName evidence="5">DUF5666 domain-containing protein</fullName>
    </recommendedName>
</protein>
<feature type="region of interest" description="Disordered" evidence="1">
    <location>
        <begin position="33"/>
        <end position="107"/>
    </location>
</feature>
<sequence>MMNPQSAPHPTTARRALPLGAALLALVATGCAAEDTDAPETDAADETTQTEPDGGEAQDDGDAADGSVADAGDDAEAGSSLAVETVGESPYGLVTDALPEGDPTEASGTLIVGPGGYLALTQQGQPQLLVFEDGADFTLRGDRPSVTTPDLGTLEVGEEVELTAVEVDRDSLSGLPLERISGAADTALMVTAD</sequence>
<dbReference type="EMBL" id="JACCFY010000001">
    <property type="protein sequence ID" value="NYJ78355.1"/>
    <property type="molecule type" value="Genomic_DNA"/>
</dbReference>
<accession>A0A7Z0GLY5</accession>
<organism evidence="3 4">
    <name type="scientific">Nesterenkonia xinjiangensis</name>
    <dbReference type="NCBI Taxonomy" id="225327"/>
    <lineage>
        <taxon>Bacteria</taxon>
        <taxon>Bacillati</taxon>
        <taxon>Actinomycetota</taxon>
        <taxon>Actinomycetes</taxon>
        <taxon>Micrococcales</taxon>
        <taxon>Micrococcaceae</taxon>
        <taxon>Nesterenkonia</taxon>
    </lineage>
</organism>
<dbReference type="RefSeq" id="WP_179541705.1">
    <property type="nucleotide sequence ID" value="NZ_BAAALL010000006.1"/>
</dbReference>
<proteinExistence type="predicted"/>
<reference evidence="3 4" key="1">
    <citation type="submission" date="2020-07" db="EMBL/GenBank/DDBJ databases">
        <title>Sequencing the genomes of 1000 actinobacteria strains.</title>
        <authorList>
            <person name="Klenk H.-P."/>
        </authorList>
    </citation>
    <scope>NUCLEOTIDE SEQUENCE [LARGE SCALE GENOMIC DNA]</scope>
    <source>
        <strain evidence="3 4">DSM 15475</strain>
    </source>
</reference>
<feature type="compositionally biased region" description="Acidic residues" evidence="1">
    <location>
        <begin position="53"/>
        <end position="63"/>
    </location>
</feature>
<evidence type="ECO:0008006" key="5">
    <source>
        <dbReference type="Google" id="ProtNLM"/>
    </source>
</evidence>
<name>A0A7Z0GLY5_9MICC</name>
<evidence type="ECO:0000313" key="4">
    <source>
        <dbReference type="Proteomes" id="UP000535437"/>
    </source>
</evidence>
<evidence type="ECO:0000313" key="3">
    <source>
        <dbReference type="EMBL" id="NYJ78355.1"/>
    </source>
</evidence>
<feature type="chain" id="PRO_5031267109" description="DUF5666 domain-containing protein" evidence="2">
    <location>
        <begin position="34"/>
        <end position="193"/>
    </location>
</feature>
<comment type="caution">
    <text evidence="3">The sequence shown here is derived from an EMBL/GenBank/DDBJ whole genome shotgun (WGS) entry which is preliminary data.</text>
</comment>
<evidence type="ECO:0000256" key="1">
    <source>
        <dbReference type="SAM" id="MobiDB-lite"/>
    </source>
</evidence>